<keyword evidence="2" id="KW-0812">Transmembrane</keyword>
<accession>A0A6U2ENC4</accession>
<feature type="transmembrane region" description="Helical" evidence="2">
    <location>
        <begin position="38"/>
        <end position="61"/>
    </location>
</feature>
<dbReference type="EMBL" id="HBFK01040034">
    <property type="protein sequence ID" value="CAD8757809.1"/>
    <property type="molecule type" value="Transcribed_RNA"/>
</dbReference>
<dbReference type="AlphaFoldDB" id="A0A6U2ENC4"/>
<feature type="compositionally biased region" description="Low complexity" evidence="1">
    <location>
        <begin position="525"/>
        <end position="546"/>
    </location>
</feature>
<evidence type="ECO:0000256" key="2">
    <source>
        <dbReference type="SAM" id="Phobius"/>
    </source>
</evidence>
<evidence type="ECO:0000256" key="1">
    <source>
        <dbReference type="SAM" id="MobiDB-lite"/>
    </source>
</evidence>
<protein>
    <submittedName>
        <fullName evidence="3">Uncharacterized protein</fullName>
    </submittedName>
</protein>
<name>A0A6U2ENC4_HEMAN</name>
<gene>
    <name evidence="3" type="ORF">HAND1043_LOCUS24323</name>
</gene>
<sequence length="573" mass="61543">MSEEKKRERGVAKYIPNLYETPIETKAEVDETDEKVEIWWLTIPTIIIYVIAVIVIIVIAAQATRTYTVVCAGGKCGGTVSFTEIDFDSAQDLATSAARDSAGLGDGSVPGGASVTLDDYTKFRKEAFQKGSDLTCLCRRANVPFSTFADSKPKQNKLCEMMLDVFYDPLTAAGGATYQETPADSFKDAFAGFASLLGSGNGLIYKSIYTLCKSSRNQVDAFVDNFKQTTFLSPRILEKPTLEGEVSSRLSPITSLIAAQYALSSMAGKDWVDASQDQVFDINDRWAANAAHTAYDAYRTAKTHAPKCSCMNDWSCTGFDTVTGVVGACNANTQSFLSTVDGVQTSLVQPNLFRLTHQGMHDFATSQNLSPPSAGFTDENDYFKWLCGGCVADDGTMKCEIWTQAAFLLPTGECFWSGPSGRWTAKMLSDTLVSINSNDFEAVSLYDGVQKMMLRNNTVRDDTTVDFSAYIDQCAAESCSYTYNGPNDAGTVITQVMAQFALVQTIVTILFGSVIKPMLKKKAKSTTSVSPASATPTTAPAGAPPAHETGVGAAVPIPNEGSTEEAAKGVEAA</sequence>
<evidence type="ECO:0000313" key="3">
    <source>
        <dbReference type="EMBL" id="CAD8757809.1"/>
    </source>
</evidence>
<keyword evidence="2" id="KW-0472">Membrane</keyword>
<reference evidence="3" key="1">
    <citation type="submission" date="2021-01" db="EMBL/GenBank/DDBJ databases">
        <authorList>
            <person name="Corre E."/>
            <person name="Pelletier E."/>
            <person name="Niang G."/>
            <person name="Scheremetjew M."/>
            <person name="Finn R."/>
            <person name="Kale V."/>
            <person name="Holt S."/>
            <person name="Cochrane G."/>
            <person name="Meng A."/>
            <person name="Brown T."/>
            <person name="Cohen L."/>
        </authorList>
    </citation>
    <scope>NUCLEOTIDE SEQUENCE</scope>
    <source>
        <strain evidence="3">CCMP441</strain>
    </source>
</reference>
<organism evidence="3">
    <name type="scientific">Hemiselmis andersenii</name>
    <name type="common">Cryptophyte alga</name>
    <dbReference type="NCBI Taxonomy" id="464988"/>
    <lineage>
        <taxon>Eukaryota</taxon>
        <taxon>Cryptophyceae</taxon>
        <taxon>Cryptomonadales</taxon>
        <taxon>Hemiselmidaceae</taxon>
        <taxon>Hemiselmis</taxon>
    </lineage>
</organism>
<feature type="region of interest" description="Disordered" evidence="1">
    <location>
        <begin position="525"/>
        <end position="573"/>
    </location>
</feature>
<keyword evidence="2" id="KW-1133">Transmembrane helix</keyword>
<proteinExistence type="predicted"/>